<dbReference type="EMBL" id="CP034234">
    <property type="protein sequence ID" value="AZK44338.1"/>
    <property type="molecule type" value="Genomic_DNA"/>
</dbReference>
<dbReference type="AlphaFoldDB" id="A0A3S8RN27"/>
<dbReference type="KEGG" id="eri:EEI45_05895"/>
<proteinExistence type="predicted"/>
<sequence length="76" mass="8746">MNTIIINSPIMQKQIQKIVEGMTDPKCTFIKKDGIKLYFETDMEDKDEACKRIKAEIKKDPMAGAIMFTVKADEYI</sequence>
<dbReference type="Proteomes" id="UP000278804">
    <property type="component" value="Chromosome"/>
</dbReference>
<dbReference type="RefSeq" id="WP_125164513.1">
    <property type="nucleotide sequence ID" value="NZ_CP034234.1"/>
</dbReference>
<keyword evidence="2" id="KW-1185">Reference proteome</keyword>
<protein>
    <submittedName>
        <fullName evidence="1">Uncharacterized protein</fullName>
    </submittedName>
</protein>
<accession>A0A3S8RN27</accession>
<evidence type="ECO:0000313" key="1">
    <source>
        <dbReference type="EMBL" id="AZK44338.1"/>
    </source>
</evidence>
<organism evidence="1 2">
    <name type="scientific">Erysipelothrix piscisicarius</name>
    <dbReference type="NCBI Taxonomy" id="2485784"/>
    <lineage>
        <taxon>Bacteria</taxon>
        <taxon>Bacillati</taxon>
        <taxon>Bacillota</taxon>
        <taxon>Erysipelotrichia</taxon>
        <taxon>Erysipelotrichales</taxon>
        <taxon>Erysipelotrichaceae</taxon>
        <taxon>Erysipelothrix</taxon>
    </lineage>
</organism>
<reference evidence="1 2" key="1">
    <citation type="journal article" date="2020" name="Int. J. Syst. Evol. Microbiol.">
        <title>Description of Erysipelothrix piscisicarius sp. nov., an emergent fish pathogen, and assessment of virulence using a tiger barb (Puntigrus tetrazona) infection model.</title>
        <authorList>
            <person name="Pomaranski E.K."/>
            <person name="Griffin M.J."/>
            <person name="Camus A.C."/>
            <person name="Armwood A.R."/>
            <person name="Shelley J."/>
            <person name="Waldbieser G.C."/>
            <person name="LaFrentz B.R."/>
            <person name="Garcia J.C."/>
            <person name="Yanong R."/>
            <person name="Soto E."/>
        </authorList>
    </citation>
    <scope>NUCLEOTIDE SEQUENCE [LARGE SCALE GENOMIC DNA]</scope>
    <source>
        <strain evidence="1 2">15TAL0474</strain>
    </source>
</reference>
<name>A0A3S8RN27_9FIRM</name>
<evidence type="ECO:0000313" key="2">
    <source>
        <dbReference type="Proteomes" id="UP000278804"/>
    </source>
</evidence>
<gene>
    <name evidence="1" type="ORF">EEI45_05895</name>
</gene>